<evidence type="ECO:0000313" key="3">
    <source>
        <dbReference type="Proteomes" id="UP001152622"/>
    </source>
</evidence>
<protein>
    <recommendedName>
        <fullName evidence="1">HAT C-terminal dimerisation domain-containing protein</fullName>
    </recommendedName>
</protein>
<proteinExistence type="predicted"/>
<dbReference type="Pfam" id="PF05699">
    <property type="entry name" value="Dimer_Tnp_hAT"/>
    <property type="match status" value="1"/>
</dbReference>
<dbReference type="GO" id="GO:0046983">
    <property type="term" value="F:protein dimerization activity"/>
    <property type="evidence" value="ECO:0007669"/>
    <property type="project" value="InterPro"/>
</dbReference>
<dbReference type="SUPFAM" id="SSF53098">
    <property type="entry name" value="Ribonuclease H-like"/>
    <property type="match status" value="1"/>
</dbReference>
<dbReference type="Proteomes" id="UP001152622">
    <property type="component" value="Chromosome 10"/>
</dbReference>
<gene>
    <name evidence="2" type="ORF">SKAU_G00274050</name>
</gene>
<name>A0A9Q1F0X1_SYNKA</name>
<comment type="caution">
    <text evidence="2">The sequence shown here is derived from an EMBL/GenBank/DDBJ whole genome shotgun (WGS) entry which is preliminary data.</text>
</comment>
<dbReference type="EMBL" id="JAINUF010000010">
    <property type="protein sequence ID" value="KAJ8348816.1"/>
    <property type="molecule type" value="Genomic_DNA"/>
</dbReference>
<feature type="domain" description="HAT C-terminal dimerisation" evidence="1">
    <location>
        <begin position="179"/>
        <end position="242"/>
    </location>
</feature>
<dbReference type="InterPro" id="IPR008906">
    <property type="entry name" value="HATC_C_dom"/>
</dbReference>
<sequence length="266" mass="29716">MIEAGLNWEKCVAGCSDGAAAMTGRKSGVIARIKAVNPTIMATHSKLAYLADIFNLLNSLNISIQGGYASILEVSDKINAFMKKTELWGRRLKDGVTDMFAQLTEFIHTNNLSLDVVREVASTHLTALSEHFSSYFSDVNTNDWDWVRDPFAPAATPSSVLTGKAEEELLEVSCDRTFKARFQQMSHVDFWPSLSQEYPELTAVAMKILLPFPTTYLCESSFSTLTAMKTKYRARLHVENDLRVCLSSISPRINRLCSERQAHPSH</sequence>
<dbReference type="OrthoDB" id="6144063at2759"/>
<accession>A0A9Q1F0X1</accession>
<evidence type="ECO:0000259" key="1">
    <source>
        <dbReference type="Pfam" id="PF05699"/>
    </source>
</evidence>
<dbReference type="PANTHER" id="PTHR45913">
    <property type="entry name" value="EPM2A-INTERACTING PROTEIN 1"/>
    <property type="match status" value="1"/>
</dbReference>
<keyword evidence="3" id="KW-1185">Reference proteome</keyword>
<dbReference type="PANTHER" id="PTHR45913:SF19">
    <property type="entry name" value="LOW QUALITY PROTEIN: ZINC FINGER BED DOMAIN-CONTAINING PROTEIN 5-LIKE"/>
    <property type="match status" value="1"/>
</dbReference>
<dbReference type="InterPro" id="IPR012337">
    <property type="entry name" value="RNaseH-like_sf"/>
</dbReference>
<dbReference type="AlphaFoldDB" id="A0A9Q1F0X1"/>
<reference evidence="2" key="1">
    <citation type="journal article" date="2023" name="Science">
        <title>Genome structures resolve the early diversification of teleost fishes.</title>
        <authorList>
            <person name="Parey E."/>
            <person name="Louis A."/>
            <person name="Montfort J."/>
            <person name="Bouchez O."/>
            <person name="Roques C."/>
            <person name="Iampietro C."/>
            <person name="Lluch J."/>
            <person name="Castinel A."/>
            <person name="Donnadieu C."/>
            <person name="Desvignes T."/>
            <person name="Floi Bucao C."/>
            <person name="Jouanno E."/>
            <person name="Wen M."/>
            <person name="Mejri S."/>
            <person name="Dirks R."/>
            <person name="Jansen H."/>
            <person name="Henkel C."/>
            <person name="Chen W.J."/>
            <person name="Zahm M."/>
            <person name="Cabau C."/>
            <person name="Klopp C."/>
            <person name="Thompson A.W."/>
            <person name="Robinson-Rechavi M."/>
            <person name="Braasch I."/>
            <person name="Lecointre G."/>
            <person name="Bobe J."/>
            <person name="Postlethwait J.H."/>
            <person name="Berthelot C."/>
            <person name="Roest Crollius H."/>
            <person name="Guiguen Y."/>
        </authorList>
    </citation>
    <scope>NUCLEOTIDE SEQUENCE</scope>
    <source>
        <strain evidence="2">WJC10195</strain>
    </source>
</reference>
<organism evidence="2 3">
    <name type="scientific">Synaphobranchus kaupii</name>
    <name type="common">Kaup's arrowtooth eel</name>
    <dbReference type="NCBI Taxonomy" id="118154"/>
    <lineage>
        <taxon>Eukaryota</taxon>
        <taxon>Metazoa</taxon>
        <taxon>Chordata</taxon>
        <taxon>Craniata</taxon>
        <taxon>Vertebrata</taxon>
        <taxon>Euteleostomi</taxon>
        <taxon>Actinopterygii</taxon>
        <taxon>Neopterygii</taxon>
        <taxon>Teleostei</taxon>
        <taxon>Anguilliformes</taxon>
        <taxon>Synaphobranchidae</taxon>
        <taxon>Synaphobranchus</taxon>
    </lineage>
</organism>
<evidence type="ECO:0000313" key="2">
    <source>
        <dbReference type="EMBL" id="KAJ8348816.1"/>
    </source>
</evidence>